<dbReference type="HOGENOM" id="CLU_122509_1_0_1"/>
<evidence type="ECO:0000313" key="3">
    <source>
        <dbReference type="Proteomes" id="UP000022910"/>
    </source>
</evidence>
<name>A0A015JJA3_RHIIW</name>
<reference evidence="2 3" key="1">
    <citation type="submission" date="2014-02" db="EMBL/GenBank/DDBJ databases">
        <title>Single nucleus genome sequencing reveals high similarity among nuclei of an endomycorrhizal fungus.</title>
        <authorList>
            <person name="Lin K."/>
            <person name="Geurts R."/>
            <person name="Zhang Z."/>
            <person name="Limpens E."/>
            <person name="Saunders D.G."/>
            <person name="Mu D."/>
            <person name="Pang E."/>
            <person name="Cao H."/>
            <person name="Cha H."/>
            <person name="Lin T."/>
            <person name="Zhou Q."/>
            <person name="Shang Y."/>
            <person name="Li Y."/>
            <person name="Ivanov S."/>
            <person name="Sharma T."/>
            <person name="Velzen R.V."/>
            <person name="Ruijter N.D."/>
            <person name="Aanen D.K."/>
            <person name="Win J."/>
            <person name="Kamoun S."/>
            <person name="Bisseling T."/>
            <person name="Huang S."/>
        </authorList>
    </citation>
    <scope>NUCLEOTIDE SEQUENCE [LARGE SCALE GENOMIC DNA]</scope>
    <source>
        <strain evidence="3">DAOM197198w</strain>
    </source>
</reference>
<feature type="compositionally biased region" description="Polar residues" evidence="1">
    <location>
        <begin position="129"/>
        <end position="146"/>
    </location>
</feature>
<accession>A0A015JJA3</accession>
<feature type="region of interest" description="Disordered" evidence="1">
    <location>
        <begin position="129"/>
        <end position="150"/>
    </location>
</feature>
<feature type="compositionally biased region" description="Polar residues" evidence="1">
    <location>
        <begin position="63"/>
        <end position="73"/>
    </location>
</feature>
<gene>
    <name evidence="2" type="ORF">RirG_116350</name>
</gene>
<dbReference type="Proteomes" id="UP000022910">
    <property type="component" value="Unassembled WGS sequence"/>
</dbReference>
<protein>
    <submittedName>
        <fullName evidence="2">Uncharacterized protein</fullName>
    </submittedName>
</protein>
<proteinExistence type="predicted"/>
<evidence type="ECO:0000313" key="2">
    <source>
        <dbReference type="EMBL" id="EXX67220.1"/>
    </source>
</evidence>
<keyword evidence="3" id="KW-1185">Reference proteome</keyword>
<dbReference type="AlphaFoldDB" id="A0A015JJA3"/>
<feature type="region of interest" description="Disordered" evidence="1">
    <location>
        <begin position="63"/>
        <end position="91"/>
    </location>
</feature>
<organism evidence="2 3">
    <name type="scientific">Rhizophagus irregularis (strain DAOM 197198w)</name>
    <name type="common">Glomus intraradices</name>
    <dbReference type="NCBI Taxonomy" id="1432141"/>
    <lineage>
        <taxon>Eukaryota</taxon>
        <taxon>Fungi</taxon>
        <taxon>Fungi incertae sedis</taxon>
        <taxon>Mucoromycota</taxon>
        <taxon>Glomeromycotina</taxon>
        <taxon>Glomeromycetes</taxon>
        <taxon>Glomerales</taxon>
        <taxon>Glomeraceae</taxon>
        <taxon>Rhizophagus</taxon>
    </lineage>
</organism>
<dbReference type="EMBL" id="JEMT01017920">
    <property type="protein sequence ID" value="EXX67220.1"/>
    <property type="molecule type" value="Genomic_DNA"/>
</dbReference>
<dbReference type="OrthoDB" id="2382783at2759"/>
<evidence type="ECO:0000256" key="1">
    <source>
        <dbReference type="SAM" id="MobiDB-lite"/>
    </source>
</evidence>
<comment type="caution">
    <text evidence="2">The sequence shown here is derived from an EMBL/GenBank/DDBJ whole genome shotgun (WGS) entry which is preliminary data.</text>
</comment>
<feature type="compositionally biased region" description="Low complexity" evidence="1">
    <location>
        <begin position="74"/>
        <end position="86"/>
    </location>
</feature>
<sequence>MNSQDNNSDAVYDTTGFTNNNYNNLPQATTTTANINCDYSCSCNSGFSGMNDNNNMFSGTSIPSDHNNYHQHINTSSNSLPNNNNNQQPIFNDASNDNANTQNYQRQSMPGNISTPQFNLQYDNPQSNVYQQQSMPGNGSTPKFNNPNPPQSNVGVIIINSSQININNNI</sequence>